<dbReference type="InterPro" id="IPR005855">
    <property type="entry name" value="GFAT"/>
</dbReference>
<evidence type="ECO:0000313" key="13">
    <source>
        <dbReference type="EMBL" id="HIQ69773.1"/>
    </source>
</evidence>
<dbReference type="InterPro" id="IPR047084">
    <property type="entry name" value="GFAT_N"/>
</dbReference>
<evidence type="ECO:0000259" key="12">
    <source>
        <dbReference type="PROSITE" id="PS51464"/>
    </source>
</evidence>
<feature type="active site" description="For Fru-6P isomerization activity" evidence="10">
    <location>
        <position position="608"/>
    </location>
</feature>
<feature type="domain" description="SIS" evidence="12">
    <location>
        <begin position="286"/>
        <end position="426"/>
    </location>
</feature>
<dbReference type="Gene3D" id="3.60.20.10">
    <property type="entry name" value="Glutamine Phosphoribosylpyrophosphate, subunit 1, domain 1"/>
    <property type="match status" value="1"/>
</dbReference>
<dbReference type="InterPro" id="IPR046348">
    <property type="entry name" value="SIS_dom_sf"/>
</dbReference>
<dbReference type="HAMAP" id="MF_00164">
    <property type="entry name" value="GlmS"/>
    <property type="match status" value="1"/>
</dbReference>
<comment type="caution">
    <text evidence="13">The sequence shown here is derived from an EMBL/GenBank/DDBJ whole genome shotgun (WGS) entry which is preliminary data.</text>
</comment>
<comment type="subunit">
    <text evidence="10">Homodimer.</text>
</comment>
<evidence type="ECO:0000256" key="1">
    <source>
        <dbReference type="ARBA" id="ARBA00001031"/>
    </source>
</evidence>
<dbReference type="PANTHER" id="PTHR10937:SF0">
    <property type="entry name" value="GLUTAMINE--FRUCTOSE-6-PHOSPHATE TRANSAMINASE (ISOMERIZING)"/>
    <property type="match status" value="1"/>
</dbReference>
<dbReference type="GO" id="GO:0006487">
    <property type="term" value="P:protein N-linked glycosylation"/>
    <property type="evidence" value="ECO:0007669"/>
    <property type="project" value="TreeGrafter"/>
</dbReference>
<dbReference type="GO" id="GO:0097367">
    <property type="term" value="F:carbohydrate derivative binding"/>
    <property type="evidence" value="ECO:0007669"/>
    <property type="project" value="InterPro"/>
</dbReference>
<dbReference type="GO" id="GO:0006047">
    <property type="term" value="P:UDP-N-acetylglucosamine metabolic process"/>
    <property type="evidence" value="ECO:0007669"/>
    <property type="project" value="TreeGrafter"/>
</dbReference>
<dbReference type="Pfam" id="PF13522">
    <property type="entry name" value="GATase_6"/>
    <property type="match status" value="1"/>
</dbReference>
<keyword evidence="7 10" id="KW-0808">Transferase</keyword>
<dbReference type="CDD" id="cd00714">
    <property type="entry name" value="GFAT"/>
    <property type="match status" value="1"/>
</dbReference>
<dbReference type="InterPro" id="IPR001347">
    <property type="entry name" value="SIS_dom"/>
</dbReference>
<dbReference type="InterPro" id="IPR035466">
    <property type="entry name" value="GlmS/AgaS_SIS"/>
</dbReference>
<evidence type="ECO:0000259" key="11">
    <source>
        <dbReference type="PROSITE" id="PS51278"/>
    </source>
</evidence>
<keyword evidence="8" id="KW-0677">Repeat</keyword>
<feature type="active site" description="Nucleophile; for GATase activity" evidence="10">
    <location>
        <position position="2"/>
    </location>
</feature>
<dbReference type="GO" id="GO:0004360">
    <property type="term" value="F:glutamine-fructose-6-phosphate transaminase (isomerizing) activity"/>
    <property type="evidence" value="ECO:0007669"/>
    <property type="project" value="UniProtKB-UniRule"/>
</dbReference>
<reference evidence="13" key="1">
    <citation type="submission" date="2020-10" db="EMBL/GenBank/DDBJ databases">
        <authorList>
            <person name="Gilroy R."/>
        </authorList>
    </citation>
    <scope>NUCLEOTIDE SEQUENCE</scope>
    <source>
        <strain evidence="13">ChiSjej2B20-13462</strain>
    </source>
</reference>
<comment type="catalytic activity">
    <reaction evidence="1 10">
        <text>D-fructose 6-phosphate + L-glutamine = D-glucosamine 6-phosphate + L-glutamate</text>
        <dbReference type="Rhea" id="RHEA:13237"/>
        <dbReference type="ChEBI" id="CHEBI:29985"/>
        <dbReference type="ChEBI" id="CHEBI:58359"/>
        <dbReference type="ChEBI" id="CHEBI:58725"/>
        <dbReference type="ChEBI" id="CHEBI:61527"/>
        <dbReference type="EC" id="2.6.1.16"/>
    </reaction>
</comment>
<dbReference type="InterPro" id="IPR029055">
    <property type="entry name" value="Ntn_hydrolases_N"/>
</dbReference>
<evidence type="ECO:0000256" key="5">
    <source>
        <dbReference type="ARBA" id="ARBA00022490"/>
    </source>
</evidence>
<accession>A0A9D0Z675</accession>
<keyword evidence="9" id="KW-0315">Glutamine amidotransferase</keyword>
<evidence type="ECO:0000256" key="7">
    <source>
        <dbReference type="ARBA" id="ARBA00022679"/>
    </source>
</evidence>
<dbReference type="CDD" id="cd05008">
    <property type="entry name" value="SIS_GlmS_GlmD_1"/>
    <property type="match status" value="1"/>
</dbReference>
<dbReference type="GO" id="GO:0005975">
    <property type="term" value="P:carbohydrate metabolic process"/>
    <property type="evidence" value="ECO:0007669"/>
    <property type="project" value="UniProtKB-UniRule"/>
</dbReference>
<dbReference type="EC" id="2.6.1.16" evidence="3 10"/>
<organism evidence="13 14">
    <name type="scientific">Candidatus Avoscillospira stercorigallinarum</name>
    <dbReference type="NCBI Taxonomy" id="2840708"/>
    <lineage>
        <taxon>Bacteria</taxon>
        <taxon>Bacillati</taxon>
        <taxon>Bacillota</taxon>
        <taxon>Clostridia</taxon>
        <taxon>Eubacteriales</taxon>
        <taxon>Oscillospiraceae</taxon>
        <taxon>Oscillospiraceae incertae sedis</taxon>
        <taxon>Candidatus Avoscillospira</taxon>
    </lineage>
</organism>
<comment type="function">
    <text evidence="10">Catalyzes the first step in hexosamine metabolism, converting fructose-6P into glucosamine-6P using glutamine as a nitrogen source.</text>
</comment>
<dbReference type="Proteomes" id="UP000886874">
    <property type="component" value="Unassembled WGS sequence"/>
</dbReference>
<feature type="domain" description="SIS" evidence="12">
    <location>
        <begin position="461"/>
        <end position="603"/>
    </location>
</feature>
<dbReference type="PROSITE" id="PS51464">
    <property type="entry name" value="SIS"/>
    <property type="match status" value="2"/>
</dbReference>
<dbReference type="AlphaFoldDB" id="A0A9D0Z675"/>
<dbReference type="FunFam" id="3.60.20.10:FF:000006">
    <property type="entry name" value="Glutamine--fructose-6-phosphate aminotransferase [isomerizing]"/>
    <property type="match status" value="1"/>
</dbReference>
<protein>
    <recommendedName>
        <fullName evidence="4 10">Glutamine--fructose-6-phosphate aminotransferase [isomerizing]</fullName>
        <ecNumber evidence="3 10">2.6.1.16</ecNumber>
    </recommendedName>
    <alternativeName>
        <fullName evidence="10">D-fructose-6-phosphate amidotransferase</fullName>
    </alternativeName>
    <alternativeName>
        <fullName evidence="10">GFAT</fullName>
    </alternativeName>
    <alternativeName>
        <fullName evidence="10">Glucosamine-6-phosphate synthase</fullName>
    </alternativeName>
    <alternativeName>
        <fullName evidence="10">Hexosephosphate aminotransferase</fullName>
    </alternativeName>
    <alternativeName>
        <fullName evidence="10">L-glutamine--D-fructose-6-phosphate amidotransferase</fullName>
    </alternativeName>
</protein>
<dbReference type="PROSITE" id="PS51278">
    <property type="entry name" value="GATASE_TYPE_2"/>
    <property type="match status" value="1"/>
</dbReference>
<evidence type="ECO:0000256" key="4">
    <source>
        <dbReference type="ARBA" id="ARBA00016090"/>
    </source>
</evidence>
<evidence type="ECO:0000256" key="2">
    <source>
        <dbReference type="ARBA" id="ARBA00004496"/>
    </source>
</evidence>
<evidence type="ECO:0000256" key="8">
    <source>
        <dbReference type="ARBA" id="ARBA00022737"/>
    </source>
</evidence>
<dbReference type="InterPro" id="IPR017932">
    <property type="entry name" value="GATase_2_dom"/>
</dbReference>
<proteinExistence type="inferred from homology"/>
<evidence type="ECO:0000256" key="9">
    <source>
        <dbReference type="ARBA" id="ARBA00022962"/>
    </source>
</evidence>
<sequence>MCGIVGYVGREQAAPILLEGLSRLEYRGYDSAGVCVFDGGKLQVAKTKGRLKSLYDLIDGGKAIPGTVGIGHTRWATHGAPSDENSHPHMADSGKIAVVHNGIIENYLELKDYLQKQGKKFHSETDTEVVANLIEHFYDGGCTFRQAVQRAVARVEGSYALGVLCRDCPDTVIGVKKDSPLIFGYGQGCNYIASDVPAILKYTRDVVYLNDGDLLEMTADRVDFYNVHGEPLEKDTEHITWELSAAEKGGYAHFMLKEIHEQPKAVRDTIHPRIRDGRVVLDDIQLPAAYLAQLKRIYIVACGSAYYVGVHGKYIIENLCRVPVEPVLASEFRYADPVLDGTTLVVIISQSGETADTLAALREAKRRGARVLAVVNVVGSSIAKAADDVLYTWAGPEIAVATTKAFSTQLAVMYLLALYIAQELHTLPEDRRRELLEALVRLPEQLEEILSPESIARIQYFASQYFNNRDVFFIGRNIDSATCLEGSLKLKEIAYIHSEAYPAGELKHGPISLIENGTLVVAVATNPALFDKTMSNVKEVSARGADVLGITIQGFEDAIHKTMDSAIFVPRTEVLFQPSMSVLPLQTFAYYVALMRGCDVDKPRNLAKSVTVE</sequence>
<dbReference type="SUPFAM" id="SSF53697">
    <property type="entry name" value="SIS domain"/>
    <property type="match status" value="1"/>
</dbReference>
<keyword evidence="5 10" id="KW-0963">Cytoplasm</keyword>
<evidence type="ECO:0000256" key="3">
    <source>
        <dbReference type="ARBA" id="ARBA00012916"/>
    </source>
</evidence>
<dbReference type="Gene3D" id="3.40.50.10490">
    <property type="entry name" value="Glucose-6-phosphate isomerase like protein, domain 1"/>
    <property type="match status" value="2"/>
</dbReference>
<name>A0A9D0Z675_9FIRM</name>
<feature type="initiator methionine" description="Removed" evidence="10">
    <location>
        <position position="1"/>
    </location>
</feature>
<dbReference type="EMBL" id="DVFN01000084">
    <property type="protein sequence ID" value="HIQ69773.1"/>
    <property type="molecule type" value="Genomic_DNA"/>
</dbReference>
<dbReference type="SUPFAM" id="SSF56235">
    <property type="entry name" value="N-terminal nucleophile aminohydrolases (Ntn hydrolases)"/>
    <property type="match status" value="1"/>
</dbReference>
<evidence type="ECO:0000313" key="14">
    <source>
        <dbReference type="Proteomes" id="UP000886874"/>
    </source>
</evidence>
<comment type="subcellular location">
    <subcellularLocation>
        <location evidence="2 10">Cytoplasm</location>
    </subcellularLocation>
</comment>
<dbReference type="InterPro" id="IPR035490">
    <property type="entry name" value="GlmS/FrlB_SIS"/>
</dbReference>
<dbReference type="GO" id="GO:0005829">
    <property type="term" value="C:cytosol"/>
    <property type="evidence" value="ECO:0007669"/>
    <property type="project" value="TreeGrafter"/>
</dbReference>
<reference evidence="13" key="2">
    <citation type="journal article" date="2021" name="PeerJ">
        <title>Extensive microbial diversity within the chicken gut microbiome revealed by metagenomics and culture.</title>
        <authorList>
            <person name="Gilroy R."/>
            <person name="Ravi A."/>
            <person name="Getino M."/>
            <person name="Pursley I."/>
            <person name="Horton D.L."/>
            <person name="Alikhan N.F."/>
            <person name="Baker D."/>
            <person name="Gharbi K."/>
            <person name="Hall N."/>
            <person name="Watson M."/>
            <person name="Adriaenssens E.M."/>
            <person name="Foster-Nyarko E."/>
            <person name="Jarju S."/>
            <person name="Secka A."/>
            <person name="Antonio M."/>
            <person name="Oren A."/>
            <person name="Chaudhuri R.R."/>
            <person name="La Ragione R."/>
            <person name="Hildebrand F."/>
            <person name="Pallen M.J."/>
        </authorList>
    </citation>
    <scope>NUCLEOTIDE SEQUENCE</scope>
    <source>
        <strain evidence="13">ChiSjej2B20-13462</strain>
    </source>
</reference>
<evidence type="ECO:0000256" key="10">
    <source>
        <dbReference type="HAMAP-Rule" id="MF_00164"/>
    </source>
</evidence>
<dbReference type="GO" id="GO:0006002">
    <property type="term" value="P:fructose 6-phosphate metabolic process"/>
    <property type="evidence" value="ECO:0007669"/>
    <property type="project" value="TreeGrafter"/>
</dbReference>
<evidence type="ECO:0000256" key="6">
    <source>
        <dbReference type="ARBA" id="ARBA00022576"/>
    </source>
</evidence>
<dbReference type="FunFam" id="3.40.50.10490:FF:000001">
    <property type="entry name" value="Glutamine--fructose-6-phosphate aminotransferase [isomerizing]"/>
    <property type="match status" value="1"/>
</dbReference>
<dbReference type="NCBIfam" id="TIGR01135">
    <property type="entry name" value="glmS"/>
    <property type="match status" value="1"/>
</dbReference>
<feature type="domain" description="Glutamine amidotransferase type-2" evidence="11">
    <location>
        <begin position="2"/>
        <end position="220"/>
    </location>
</feature>
<keyword evidence="6 10" id="KW-0032">Aminotransferase</keyword>
<dbReference type="PANTHER" id="PTHR10937">
    <property type="entry name" value="GLUCOSAMINE--FRUCTOSE-6-PHOSPHATE AMINOTRANSFERASE, ISOMERIZING"/>
    <property type="match status" value="1"/>
</dbReference>
<dbReference type="CDD" id="cd05009">
    <property type="entry name" value="SIS_GlmS_GlmD_2"/>
    <property type="match status" value="1"/>
</dbReference>
<dbReference type="Pfam" id="PF01380">
    <property type="entry name" value="SIS"/>
    <property type="match status" value="2"/>
</dbReference>
<dbReference type="NCBIfam" id="NF001484">
    <property type="entry name" value="PRK00331.1"/>
    <property type="match status" value="1"/>
</dbReference>
<gene>
    <name evidence="10 13" type="primary">glmS</name>
    <name evidence="13" type="ORF">IAA67_05545</name>
</gene>